<feature type="region of interest" description="Disordered" evidence="1">
    <location>
        <begin position="253"/>
        <end position="278"/>
    </location>
</feature>
<evidence type="ECO:0000313" key="2">
    <source>
        <dbReference type="EMBL" id="EFJ10801.1"/>
    </source>
</evidence>
<dbReference type="KEGG" id="smo:SELMODRAFT_426778"/>
<dbReference type="Proteomes" id="UP000001514">
    <property type="component" value="Unassembled WGS sequence"/>
</dbReference>
<sequence>MAGMIFPACPHRGSHTLACLRALLSALDNLHPLLGFELWELDLVLRVEHTHTGLQMLRYFSPDATKDRSLWLSPLGKLLDSVHKGMENPHLVTLLALASEHLAALMGWQSGGGNNKFGGIEYKVGESLARAQVGVRQRSNITVDDYLCYEWPAKVPKSNAWEQQQQCQGFSRGGPPVYLQDSKNIKDGSRFQYQHKKFPGLGSYLPMLQDEGYKTMAPQTPTIQVEVGGSPGSVVDYNRVMDTLSSAASVEKLSSPMAIKQEAPSAAKTSSPQGKTSP</sequence>
<feature type="compositionally biased region" description="Polar residues" evidence="1">
    <location>
        <begin position="267"/>
        <end position="278"/>
    </location>
</feature>
<dbReference type="EMBL" id="GL377651">
    <property type="protein sequence ID" value="EFJ10801.1"/>
    <property type="molecule type" value="Genomic_DNA"/>
</dbReference>
<dbReference type="HOGENOM" id="CLU_1002565_0_0_1"/>
<keyword evidence="3" id="KW-1185">Reference proteome</keyword>
<gene>
    <name evidence="2" type="ORF">SELMODRAFT_426778</name>
</gene>
<evidence type="ECO:0000256" key="1">
    <source>
        <dbReference type="SAM" id="MobiDB-lite"/>
    </source>
</evidence>
<dbReference type="Gramene" id="EFJ10801">
    <property type="protein sequence ID" value="EFJ10801"/>
    <property type="gene ID" value="SELMODRAFT_426778"/>
</dbReference>
<evidence type="ECO:0000313" key="3">
    <source>
        <dbReference type="Proteomes" id="UP000001514"/>
    </source>
</evidence>
<organism evidence="3">
    <name type="scientific">Selaginella moellendorffii</name>
    <name type="common">Spikemoss</name>
    <dbReference type="NCBI Taxonomy" id="88036"/>
    <lineage>
        <taxon>Eukaryota</taxon>
        <taxon>Viridiplantae</taxon>
        <taxon>Streptophyta</taxon>
        <taxon>Embryophyta</taxon>
        <taxon>Tracheophyta</taxon>
        <taxon>Lycopodiopsida</taxon>
        <taxon>Selaginellales</taxon>
        <taxon>Selaginellaceae</taxon>
        <taxon>Selaginella</taxon>
    </lineage>
</organism>
<dbReference type="InParanoid" id="D8SXG6"/>
<reference evidence="2 3" key="1">
    <citation type="journal article" date="2011" name="Science">
        <title>The Selaginella genome identifies genetic changes associated with the evolution of vascular plants.</title>
        <authorList>
            <person name="Banks J.A."/>
            <person name="Nishiyama T."/>
            <person name="Hasebe M."/>
            <person name="Bowman J.L."/>
            <person name="Gribskov M."/>
            <person name="dePamphilis C."/>
            <person name="Albert V.A."/>
            <person name="Aono N."/>
            <person name="Aoyama T."/>
            <person name="Ambrose B.A."/>
            <person name="Ashton N.W."/>
            <person name="Axtell M.J."/>
            <person name="Barker E."/>
            <person name="Barker M.S."/>
            <person name="Bennetzen J.L."/>
            <person name="Bonawitz N.D."/>
            <person name="Chapple C."/>
            <person name="Cheng C."/>
            <person name="Correa L.G."/>
            <person name="Dacre M."/>
            <person name="DeBarry J."/>
            <person name="Dreyer I."/>
            <person name="Elias M."/>
            <person name="Engstrom E.M."/>
            <person name="Estelle M."/>
            <person name="Feng L."/>
            <person name="Finet C."/>
            <person name="Floyd S.K."/>
            <person name="Frommer W.B."/>
            <person name="Fujita T."/>
            <person name="Gramzow L."/>
            <person name="Gutensohn M."/>
            <person name="Harholt J."/>
            <person name="Hattori M."/>
            <person name="Heyl A."/>
            <person name="Hirai T."/>
            <person name="Hiwatashi Y."/>
            <person name="Ishikawa M."/>
            <person name="Iwata M."/>
            <person name="Karol K.G."/>
            <person name="Koehler B."/>
            <person name="Kolukisaoglu U."/>
            <person name="Kubo M."/>
            <person name="Kurata T."/>
            <person name="Lalonde S."/>
            <person name="Li K."/>
            <person name="Li Y."/>
            <person name="Litt A."/>
            <person name="Lyons E."/>
            <person name="Manning G."/>
            <person name="Maruyama T."/>
            <person name="Michael T.P."/>
            <person name="Mikami K."/>
            <person name="Miyazaki S."/>
            <person name="Morinaga S."/>
            <person name="Murata T."/>
            <person name="Mueller-Roeber B."/>
            <person name="Nelson D.R."/>
            <person name="Obara M."/>
            <person name="Oguri Y."/>
            <person name="Olmstead R.G."/>
            <person name="Onodera N."/>
            <person name="Petersen B.L."/>
            <person name="Pils B."/>
            <person name="Prigge M."/>
            <person name="Rensing S.A."/>
            <person name="Riano-Pachon D.M."/>
            <person name="Roberts A.W."/>
            <person name="Sato Y."/>
            <person name="Scheller H.V."/>
            <person name="Schulz B."/>
            <person name="Schulz C."/>
            <person name="Shakirov E.V."/>
            <person name="Shibagaki N."/>
            <person name="Shinohara N."/>
            <person name="Shippen D.E."/>
            <person name="Soerensen I."/>
            <person name="Sotooka R."/>
            <person name="Sugimoto N."/>
            <person name="Sugita M."/>
            <person name="Sumikawa N."/>
            <person name="Tanurdzic M."/>
            <person name="Theissen G."/>
            <person name="Ulvskov P."/>
            <person name="Wakazuki S."/>
            <person name="Weng J.K."/>
            <person name="Willats W.W."/>
            <person name="Wipf D."/>
            <person name="Wolf P.G."/>
            <person name="Yang L."/>
            <person name="Zimmer A.D."/>
            <person name="Zhu Q."/>
            <person name="Mitros T."/>
            <person name="Hellsten U."/>
            <person name="Loque D."/>
            <person name="Otillar R."/>
            <person name="Salamov A."/>
            <person name="Schmutz J."/>
            <person name="Shapiro H."/>
            <person name="Lindquist E."/>
            <person name="Lucas S."/>
            <person name="Rokhsar D."/>
            <person name="Grigoriev I.V."/>
        </authorList>
    </citation>
    <scope>NUCLEOTIDE SEQUENCE [LARGE SCALE GENOMIC DNA]</scope>
</reference>
<protein>
    <submittedName>
        <fullName evidence="2">Uncharacterized protein</fullName>
    </submittedName>
</protein>
<name>D8SXG6_SELML</name>
<dbReference type="AlphaFoldDB" id="D8SXG6"/>
<proteinExistence type="predicted"/>
<accession>D8SXG6</accession>